<feature type="domain" description="Glycosyltransferase 2-like" evidence="1">
    <location>
        <begin position="966"/>
        <end position="1084"/>
    </location>
</feature>
<gene>
    <name evidence="2" type="ORF">LMG32879_000770</name>
</gene>
<evidence type="ECO:0000313" key="2">
    <source>
        <dbReference type="EMBL" id="CAI9119944.1"/>
    </source>
</evidence>
<dbReference type="SUPFAM" id="SSF53448">
    <property type="entry name" value="Nucleotide-diphospho-sugar transferases"/>
    <property type="match status" value="1"/>
</dbReference>
<dbReference type="CDD" id="cd03801">
    <property type="entry name" value="GT4_PimA-like"/>
    <property type="match status" value="1"/>
</dbReference>
<dbReference type="PANTHER" id="PTHR41244:SF1">
    <property type="entry name" value="GLYCOSYLTRANSFERASE"/>
    <property type="match status" value="1"/>
</dbReference>
<dbReference type="Pfam" id="PF14307">
    <property type="entry name" value="Glyco_tran_WbsX"/>
    <property type="match status" value="1"/>
</dbReference>
<comment type="caution">
    <text evidence="2">The sequence shown here is derived from an EMBL/GenBank/DDBJ whole genome shotgun (WGS) entry which is preliminary data.</text>
</comment>
<dbReference type="Proteomes" id="UP001176960">
    <property type="component" value="Unassembled WGS sequence"/>
</dbReference>
<dbReference type="EMBL" id="CATKSH010000003">
    <property type="protein sequence ID" value="CAI9119944.1"/>
    <property type="molecule type" value="Genomic_DNA"/>
</dbReference>
<protein>
    <submittedName>
        <fullName evidence="2">Glycoside hydrolase family 99-like domain-containing protein</fullName>
    </submittedName>
</protein>
<dbReference type="PANTHER" id="PTHR41244">
    <property type="entry name" value="RHAMNAN SYNTHESIS F"/>
    <property type="match status" value="1"/>
</dbReference>
<evidence type="ECO:0000259" key="1">
    <source>
        <dbReference type="Pfam" id="PF00535"/>
    </source>
</evidence>
<dbReference type="GO" id="GO:0016787">
    <property type="term" value="F:hydrolase activity"/>
    <property type="evidence" value="ECO:0007669"/>
    <property type="project" value="UniProtKB-KW"/>
</dbReference>
<dbReference type="Gene3D" id="3.20.20.80">
    <property type="entry name" value="Glycosidases"/>
    <property type="match status" value="1"/>
</dbReference>
<dbReference type="Pfam" id="PF00535">
    <property type="entry name" value="Glycos_transf_2"/>
    <property type="match status" value="1"/>
</dbReference>
<sequence length="1255" mass="141571">MLSRLGHSGLFDAAFYLARNPDLRDLGSRVLAHYHQHGWREGRKPNAHFDPRWYLSQNPDVLGDPLLHYIAHGEKQGRRPIAWFDPVWYAKNHDVPDGVLALAHYLANRHKPDVKPIAAFDPAFYLRTYPDVAMSGLDPLEHYMIQGFREVRRPFETFDPAFYRSRYMRHRPDDNPLLHFIQHREQPGVFPSLPDQEATIPREIRRRTQAGPFFEEYRPLPDCAIRRALVLAYYLPQFHSNPANDGWWGKGFTEWTNVARGIPRFADHYQPRVPRDLGHYVLDDPAVLRRQVAMARRSGIDGFVFYFYWFNGQRLLDGPLEMLLQHTDIEMPFCLMWANENWSRRWDGSDDEVLIAQDYRDADDDALIACFARHMADRRYIRIDGRPLLKIYRPGAIPDAHRRIARWRRLFRMNHEEDPIFVMAQAFGDDDPSVYGMDGAIEFPPHKIVGDCKLINDRLHILDEDFTAQVYDYVDVVNRALALPPPDFPLIRTAAPSWDNDARRQGHGLVLHGSTPPLYERWLSGLIAQAQRTPFLGQAIVCVNAWNEWAEGAHLEPDLHFGAAYLNATARANTGFEQRNQQSRVLLVGHDAFPAGAQRLLLAVGRSLRAQHGVEVMFILLDDGALLEDYRAIGAVELLKPGRPETELRLKTLRREGFATALVNSAASSPLAPDLTAAGIPFTLLQHELPSLLRQRALLTPLAKARALAREVVVPSPSLAAHGSGDMAVAIHVLPQGLYTPVEFSAISRETIRVQLGLTDADRLIVGAGYADMRKGFDLFLQLWQRFARPAQDAIRRDASNPGGAHGRVHFIWLGDVDPGLRENLAPDIAFATAAGTFHLPGQVAQVSPWLSAADAFVLTSREDPYPSVVLEALASGLPCCAFAHSGGIPELLETLLRERETDHAVVPMSDLGALARALSTCLENHARRTPALRRRIGRKLTRRFSFSEYATELFKLLHPDQPTLSVVVLSYNYARYLAARLVSIFTQRMAVLEIIVLDDASTDDSVAVASDIAKEWGRSIRIVTSTRNSGSVFAQWRRAVELAKGDWIWIAEADDLSEPDHMSRLFAGLYGNPDAVMAFCDSRAIDAAGATIMPSYKPYYAQSTDGMLERDSLHTSRNFVKECLSERNLILNVSAAVFSHRALRDAFSRCDKDLATLRVAGDWRVYVELLMSAHAQIAYIAEPLNIHRRHEASTTQILAREQHLQEIARVQDIVSRHFPDDAAIATRQSAYRHALIRQFGLGPREVRAANRETA</sequence>
<dbReference type="Gene3D" id="3.90.550.10">
    <property type="entry name" value="Spore Coat Polysaccharide Biosynthesis Protein SpsA, Chain A"/>
    <property type="match status" value="1"/>
</dbReference>
<dbReference type="AlphaFoldDB" id="A0AA35XVP0"/>
<name>A0AA35XVP0_9PROT</name>
<dbReference type="Gene3D" id="3.40.50.2000">
    <property type="entry name" value="Glycogen Phosphorylase B"/>
    <property type="match status" value="1"/>
</dbReference>
<keyword evidence="3" id="KW-1185">Reference proteome</keyword>
<organism evidence="2 3">
    <name type="scientific">Brytella acorum</name>
    <dbReference type="NCBI Taxonomy" id="2959299"/>
    <lineage>
        <taxon>Bacteria</taxon>
        <taxon>Pseudomonadati</taxon>
        <taxon>Pseudomonadota</taxon>
        <taxon>Alphaproteobacteria</taxon>
        <taxon>Acetobacterales</taxon>
        <taxon>Acetobacteraceae</taxon>
        <taxon>Brytella</taxon>
    </lineage>
</organism>
<accession>A0AA35XVP0</accession>
<proteinExistence type="predicted"/>
<dbReference type="SUPFAM" id="SSF53756">
    <property type="entry name" value="UDP-Glycosyltransferase/glycogen phosphorylase"/>
    <property type="match status" value="1"/>
</dbReference>
<reference evidence="2" key="1">
    <citation type="submission" date="2023-03" db="EMBL/GenBank/DDBJ databases">
        <authorList>
            <person name="Cleenwerck I."/>
        </authorList>
    </citation>
    <scope>NUCLEOTIDE SEQUENCE</scope>
    <source>
        <strain evidence="2">LMG 32879</strain>
    </source>
</reference>
<dbReference type="InterPro" id="IPR001173">
    <property type="entry name" value="Glyco_trans_2-like"/>
</dbReference>
<dbReference type="Pfam" id="PF13692">
    <property type="entry name" value="Glyco_trans_1_4"/>
    <property type="match status" value="1"/>
</dbReference>
<evidence type="ECO:0000313" key="3">
    <source>
        <dbReference type="Proteomes" id="UP001176960"/>
    </source>
</evidence>
<dbReference type="CDD" id="cd11579">
    <property type="entry name" value="Glyco_tran_WbsX"/>
    <property type="match status" value="1"/>
</dbReference>
<dbReference type="InterPro" id="IPR032719">
    <property type="entry name" value="WbsX"/>
</dbReference>
<keyword evidence="2" id="KW-0378">Hydrolase</keyword>
<dbReference type="InterPro" id="IPR029044">
    <property type="entry name" value="Nucleotide-diphossugar_trans"/>
</dbReference>